<dbReference type="PANTHER" id="PTHR33393">
    <property type="entry name" value="POLYGLUTAMINE SYNTHESIS ACCESSORY PROTEIN RV0574C-RELATED"/>
    <property type="match status" value="1"/>
</dbReference>
<reference evidence="3 4" key="1">
    <citation type="submission" date="2019-09" db="EMBL/GenBank/DDBJ databases">
        <title>Actinomadura physcomitrii sp. nov., a novel actinomycete isolated from moss [Physcomitrium sphaericum (Ludw) Fuernr].</title>
        <authorList>
            <person name="Zhuang X."/>
            <person name="Liu C."/>
        </authorList>
    </citation>
    <scope>NUCLEOTIDE SEQUENCE [LARGE SCALE GENOMIC DNA]</scope>
    <source>
        <strain evidence="3 4">HMC1</strain>
    </source>
</reference>
<proteinExistence type="inferred from homology"/>
<name>A0A6H9YB66_9ACTN</name>
<organism evidence="3 4">
    <name type="scientific">Actinomadura rudentiformis</name>
    <dbReference type="NCBI Taxonomy" id="359158"/>
    <lineage>
        <taxon>Bacteria</taxon>
        <taxon>Bacillati</taxon>
        <taxon>Actinomycetota</taxon>
        <taxon>Actinomycetes</taxon>
        <taxon>Streptosporangiales</taxon>
        <taxon>Thermomonosporaceae</taxon>
        <taxon>Actinomadura</taxon>
    </lineage>
</organism>
<dbReference type="Gene3D" id="3.60.21.10">
    <property type="match status" value="1"/>
</dbReference>
<sequence>MRGRDLVTLFLCGDVMLGRGVDQILPHPGDPALLEPSVRDARVYVELAEAENGPIPRPVGFTWPWGDALQTLETAAPDVRVINLETSVTRSGWFAPNKFVHYRMNPANVPSLVAGRPDVCALANNHILDFGYEGLEETLATLAEAKMVSAGAGPDLNQAQRPAIVPVEGGRVLVFSFGTGCSGIEQGWAATPDRPGVAFVPELSDTGAAKITERVRQMKRPEDIAVVSIHWGSNWGYGVSHAQTRFAHALIDGGVDVVHGHSSHHPRPMELYGGKLILYGCGDFIDDYEGIAGYERYRDDLRLLYLASVQPRTGMLADLKMIAMQSRHLALRPASLDDVQWLTALLNRISRGLGVRIDAEHDGTLVLNPT</sequence>
<dbReference type="SUPFAM" id="SSF56300">
    <property type="entry name" value="Metallo-dependent phosphatases"/>
    <property type="match status" value="1"/>
</dbReference>
<keyword evidence="4" id="KW-1185">Reference proteome</keyword>
<dbReference type="RefSeq" id="WP_151569757.1">
    <property type="nucleotide sequence ID" value="NZ_WBMT01000030.1"/>
</dbReference>
<evidence type="ECO:0000259" key="2">
    <source>
        <dbReference type="SMART" id="SM00854"/>
    </source>
</evidence>
<dbReference type="CDD" id="cd07381">
    <property type="entry name" value="MPP_CapA"/>
    <property type="match status" value="1"/>
</dbReference>
<dbReference type="Proteomes" id="UP000468735">
    <property type="component" value="Unassembled WGS sequence"/>
</dbReference>
<dbReference type="AlphaFoldDB" id="A0A6H9YB66"/>
<accession>A0A6H9YB66</accession>
<gene>
    <name evidence="3" type="ORF">F8566_45015</name>
</gene>
<comment type="similarity">
    <text evidence="1">Belongs to the CapA family.</text>
</comment>
<evidence type="ECO:0000256" key="1">
    <source>
        <dbReference type="ARBA" id="ARBA00005662"/>
    </source>
</evidence>
<dbReference type="InterPro" id="IPR029052">
    <property type="entry name" value="Metallo-depent_PP-like"/>
</dbReference>
<dbReference type="InterPro" id="IPR052169">
    <property type="entry name" value="CW_Biosynth-Accessory"/>
</dbReference>
<dbReference type="InterPro" id="IPR019079">
    <property type="entry name" value="Capsule_synth_CapA"/>
</dbReference>
<dbReference type="PANTHER" id="PTHR33393:SF11">
    <property type="entry name" value="POLYGLUTAMINE SYNTHESIS ACCESSORY PROTEIN RV0574C-RELATED"/>
    <property type="match status" value="1"/>
</dbReference>
<dbReference type="Pfam" id="PF09587">
    <property type="entry name" value="PGA_cap"/>
    <property type="match status" value="1"/>
</dbReference>
<feature type="domain" description="Capsule synthesis protein CapA" evidence="2">
    <location>
        <begin position="8"/>
        <end position="288"/>
    </location>
</feature>
<dbReference type="OrthoDB" id="9810718at2"/>
<protein>
    <submittedName>
        <fullName evidence="3">CapA family protein</fullName>
    </submittedName>
</protein>
<evidence type="ECO:0000313" key="3">
    <source>
        <dbReference type="EMBL" id="KAB2340357.1"/>
    </source>
</evidence>
<dbReference type="EMBL" id="WBMT01000030">
    <property type="protein sequence ID" value="KAB2340357.1"/>
    <property type="molecule type" value="Genomic_DNA"/>
</dbReference>
<dbReference type="SMART" id="SM00854">
    <property type="entry name" value="PGA_cap"/>
    <property type="match status" value="1"/>
</dbReference>
<evidence type="ECO:0000313" key="4">
    <source>
        <dbReference type="Proteomes" id="UP000468735"/>
    </source>
</evidence>
<comment type="caution">
    <text evidence="3">The sequence shown here is derived from an EMBL/GenBank/DDBJ whole genome shotgun (WGS) entry which is preliminary data.</text>
</comment>